<evidence type="ECO:0000256" key="8">
    <source>
        <dbReference type="ARBA" id="ARBA00022807"/>
    </source>
</evidence>
<dbReference type="GO" id="GO:0000045">
    <property type="term" value="P:autophagosome assembly"/>
    <property type="evidence" value="ECO:0007669"/>
    <property type="project" value="TreeGrafter"/>
</dbReference>
<dbReference type="OrthoDB" id="2960936at2759"/>
<feature type="compositionally biased region" description="Acidic residues" evidence="13">
    <location>
        <begin position="901"/>
        <end position="914"/>
    </location>
</feature>
<evidence type="ECO:0000256" key="11">
    <source>
        <dbReference type="ARBA" id="ARBA00029362"/>
    </source>
</evidence>
<feature type="region of interest" description="Disordered" evidence="13">
    <location>
        <begin position="506"/>
        <end position="533"/>
    </location>
</feature>
<dbReference type="PANTHER" id="PTHR22624:SF49">
    <property type="entry name" value="CYSTEINE PROTEASE"/>
    <property type="match status" value="1"/>
</dbReference>
<feature type="region of interest" description="Disordered" evidence="13">
    <location>
        <begin position="349"/>
        <end position="374"/>
    </location>
</feature>
<comment type="catalytic activity">
    <reaction evidence="11">
        <text>[protein]-C-terminal L-amino acid-glycyl-phosphatidylethanolamide + H2O = [protein]-C-terminal L-amino acid-glycine + a 1,2-diacyl-sn-glycero-3-phosphoethanolamine</text>
        <dbReference type="Rhea" id="RHEA:67548"/>
        <dbReference type="Rhea" id="RHEA-COMP:17323"/>
        <dbReference type="Rhea" id="RHEA-COMP:17324"/>
        <dbReference type="ChEBI" id="CHEBI:15377"/>
        <dbReference type="ChEBI" id="CHEBI:64612"/>
        <dbReference type="ChEBI" id="CHEBI:172940"/>
        <dbReference type="ChEBI" id="CHEBI:172941"/>
    </reaction>
    <physiologicalReaction direction="left-to-right" evidence="11">
        <dbReference type="Rhea" id="RHEA:67549"/>
    </physiologicalReaction>
</comment>
<protein>
    <recommendedName>
        <fullName evidence="12">Autophagy-related protein 4</fullName>
    </recommendedName>
</protein>
<evidence type="ECO:0000256" key="13">
    <source>
        <dbReference type="SAM" id="MobiDB-lite"/>
    </source>
</evidence>
<feature type="compositionally biased region" description="Pro residues" evidence="13">
    <location>
        <begin position="724"/>
        <end position="734"/>
    </location>
</feature>
<evidence type="ECO:0000256" key="3">
    <source>
        <dbReference type="ARBA" id="ARBA00010958"/>
    </source>
</evidence>
<keyword evidence="7" id="KW-0378">Hydrolase</keyword>
<keyword evidence="4" id="KW-0813">Transport</keyword>
<feature type="compositionally biased region" description="Basic and acidic residues" evidence="13">
    <location>
        <begin position="23"/>
        <end position="32"/>
    </location>
</feature>
<feature type="compositionally biased region" description="Low complexity" evidence="13">
    <location>
        <begin position="238"/>
        <end position="248"/>
    </location>
</feature>
<accession>G4U2N6</accession>
<evidence type="ECO:0000256" key="7">
    <source>
        <dbReference type="ARBA" id="ARBA00022801"/>
    </source>
</evidence>
<feature type="domain" description="Peptidase C54 catalytic" evidence="14">
    <location>
        <begin position="316"/>
        <end position="672"/>
    </location>
</feature>
<dbReference type="STRING" id="1109443.G4U2N6"/>
<feature type="compositionally biased region" description="Low complexity" evidence="13">
    <location>
        <begin position="1048"/>
        <end position="1071"/>
    </location>
</feature>
<evidence type="ECO:0000259" key="14">
    <source>
        <dbReference type="Pfam" id="PF03416"/>
    </source>
</evidence>
<keyword evidence="16" id="KW-1185">Reference proteome</keyword>
<keyword evidence="9" id="KW-0653">Protein transport</keyword>
<feature type="compositionally biased region" description="Low complexity" evidence="13">
    <location>
        <begin position="10"/>
        <end position="22"/>
    </location>
</feature>
<dbReference type="GO" id="GO:0000423">
    <property type="term" value="P:mitophagy"/>
    <property type="evidence" value="ECO:0007669"/>
    <property type="project" value="TreeGrafter"/>
</dbReference>
<feature type="compositionally biased region" description="Basic and acidic residues" evidence="13">
    <location>
        <begin position="888"/>
        <end position="900"/>
    </location>
</feature>
<feature type="domain" description="Peptidase C54 catalytic" evidence="14">
    <location>
        <begin position="775"/>
        <end position="829"/>
    </location>
</feature>
<feature type="compositionally biased region" description="Basic and acidic residues" evidence="13">
    <location>
        <begin position="929"/>
        <end position="940"/>
    </location>
</feature>
<name>G4U2N6_SERID</name>
<feature type="compositionally biased region" description="Polar residues" evidence="13">
    <location>
        <begin position="615"/>
        <end position="629"/>
    </location>
</feature>
<feature type="region of interest" description="Disordered" evidence="13">
    <location>
        <begin position="224"/>
        <end position="311"/>
    </location>
</feature>
<comment type="subcellular location">
    <subcellularLocation>
        <location evidence="2">Cytoplasm</location>
    </subcellularLocation>
    <subcellularLocation>
        <location evidence="1">Preautophagosomal structure</location>
    </subcellularLocation>
</comment>
<dbReference type="GO" id="GO:0035973">
    <property type="term" value="P:aggrephagy"/>
    <property type="evidence" value="ECO:0007669"/>
    <property type="project" value="TreeGrafter"/>
</dbReference>
<comment type="similarity">
    <text evidence="3">Belongs to the peptidase C54 family.</text>
</comment>
<dbReference type="GO" id="GO:0015031">
    <property type="term" value="P:protein transport"/>
    <property type="evidence" value="ECO:0007669"/>
    <property type="project" value="UniProtKB-KW"/>
</dbReference>
<feature type="compositionally biased region" description="Polar residues" evidence="13">
    <location>
        <begin position="955"/>
        <end position="964"/>
    </location>
</feature>
<dbReference type="Proteomes" id="UP000007148">
    <property type="component" value="Unassembled WGS sequence"/>
</dbReference>
<feature type="region of interest" description="Disordered" evidence="13">
    <location>
        <begin position="1"/>
        <end position="139"/>
    </location>
</feature>
<gene>
    <name evidence="15" type="ORF">PIIN_00505</name>
</gene>
<organism evidence="15 16">
    <name type="scientific">Serendipita indica (strain DSM 11827)</name>
    <name type="common">Root endophyte fungus</name>
    <name type="synonym">Piriformospora indica</name>
    <dbReference type="NCBI Taxonomy" id="1109443"/>
    <lineage>
        <taxon>Eukaryota</taxon>
        <taxon>Fungi</taxon>
        <taxon>Dikarya</taxon>
        <taxon>Basidiomycota</taxon>
        <taxon>Agaricomycotina</taxon>
        <taxon>Agaricomycetes</taxon>
        <taxon>Sebacinales</taxon>
        <taxon>Serendipitaceae</taxon>
        <taxon>Serendipita</taxon>
    </lineage>
</organism>
<evidence type="ECO:0000256" key="6">
    <source>
        <dbReference type="ARBA" id="ARBA00022670"/>
    </source>
</evidence>
<keyword evidence="8" id="KW-0788">Thiol protease</keyword>
<feature type="compositionally biased region" description="Polar residues" evidence="13">
    <location>
        <begin position="349"/>
        <end position="364"/>
    </location>
</feature>
<evidence type="ECO:0000313" key="15">
    <source>
        <dbReference type="EMBL" id="CCA77858.1"/>
    </source>
</evidence>
<evidence type="ECO:0000256" key="1">
    <source>
        <dbReference type="ARBA" id="ARBA00004329"/>
    </source>
</evidence>
<dbReference type="GO" id="GO:0019786">
    <property type="term" value="F:protein-phosphatidylethanolamide deconjugating activity"/>
    <property type="evidence" value="ECO:0007669"/>
    <property type="project" value="InterPro"/>
</dbReference>
<keyword evidence="6" id="KW-0645">Protease</keyword>
<evidence type="ECO:0000256" key="12">
    <source>
        <dbReference type="ARBA" id="ARBA00030240"/>
    </source>
</evidence>
<feature type="compositionally biased region" description="Polar residues" evidence="13">
    <location>
        <begin position="667"/>
        <end position="681"/>
    </location>
</feature>
<dbReference type="Pfam" id="PF03416">
    <property type="entry name" value="Peptidase_C54"/>
    <property type="match status" value="2"/>
</dbReference>
<proteinExistence type="inferred from homology"/>
<feature type="compositionally biased region" description="Low complexity" evidence="13">
    <location>
        <begin position="119"/>
        <end position="135"/>
    </location>
</feature>
<evidence type="ECO:0000256" key="2">
    <source>
        <dbReference type="ARBA" id="ARBA00004496"/>
    </source>
</evidence>
<feature type="compositionally biased region" description="Low complexity" evidence="13">
    <location>
        <begin position="1145"/>
        <end position="1165"/>
    </location>
</feature>
<dbReference type="InterPro" id="IPR046792">
    <property type="entry name" value="Peptidase_C54_cat"/>
</dbReference>
<feature type="compositionally biased region" description="Polar residues" evidence="13">
    <location>
        <begin position="269"/>
        <end position="282"/>
    </location>
</feature>
<feature type="compositionally biased region" description="Low complexity" evidence="13">
    <location>
        <begin position="682"/>
        <end position="704"/>
    </location>
</feature>
<dbReference type="GO" id="GO:0034727">
    <property type="term" value="P:piecemeal microautophagy of the nucleus"/>
    <property type="evidence" value="ECO:0007669"/>
    <property type="project" value="TreeGrafter"/>
</dbReference>
<dbReference type="EMBL" id="CAFZ01001876">
    <property type="protein sequence ID" value="CCA77858.1"/>
    <property type="molecule type" value="Genomic_DNA"/>
</dbReference>
<dbReference type="InterPro" id="IPR005078">
    <property type="entry name" value="Peptidase_C54"/>
</dbReference>
<keyword evidence="10" id="KW-0072">Autophagy</keyword>
<feature type="region of interest" description="Disordered" evidence="13">
    <location>
        <begin position="841"/>
        <end position="1257"/>
    </location>
</feature>
<feature type="compositionally biased region" description="Low complexity" evidence="13">
    <location>
        <begin position="1209"/>
        <end position="1224"/>
    </location>
</feature>
<dbReference type="HOGENOM" id="CLU_005225_0_0_1"/>
<evidence type="ECO:0000256" key="9">
    <source>
        <dbReference type="ARBA" id="ARBA00022927"/>
    </source>
</evidence>
<dbReference type="GO" id="GO:0000407">
    <property type="term" value="C:phagophore assembly site"/>
    <property type="evidence" value="ECO:0007669"/>
    <property type="project" value="UniProtKB-SubCell"/>
</dbReference>
<feature type="compositionally biased region" description="Polar residues" evidence="13">
    <location>
        <begin position="1018"/>
        <end position="1033"/>
    </location>
</feature>
<evidence type="ECO:0000256" key="4">
    <source>
        <dbReference type="ARBA" id="ARBA00022448"/>
    </source>
</evidence>
<evidence type="ECO:0000313" key="16">
    <source>
        <dbReference type="Proteomes" id="UP000007148"/>
    </source>
</evidence>
<dbReference type="SUPFAM" id="SSF54001">
    <property type="entry name" value="Cysteine proteinases"/>
    <property type="match status" value="2"/>
</dbReference>
<feature type="compositionally biased region" description="Basic and acidic residues" evidence="13">
    <location>
        <begin position="254"/>
        <end position="268"/>
    </location>
</feature>
<feature type="compositionally biased region" description="Low complexity" evidence="13">
    <location>
        <begin position="943"/>
        <end position="954"/>
    </location>
</feature>
<comment type="caution">
    <text evidence="15">The sequence shown here is derived from an EMBL/GenBank/DDBJ whole genome shotgun (WGS) entry which is preliminary data.</text>
</comment>
<dbReference type="AlphaFoldDB" id="G4U2N6"/>
<dbReference type="InParanoid" id="G4U2N6"/>
<feature type="compositionally biased region" description="Acidic residues" evidence="13">
    <location>
        <begin position="965"/>
        <end position="978"/>
    </location>
</feature>
<keyword evidence="5" id="KW-0963">Cytoplasm</keyword>
<reference evidence="15 16" key="1">
    <citation type="journal article" date="2011" name="PLoS Pathog.">
        <title>Endophytic Life Strategies Decoded by Genome and Transcriptome Analyses of the Mutualistic Root Symbiont Piriformospora indica.</title>
        <authorList>
            <person name="Zuccaro A."/>
            <person name="Lahrmann U."/>
            <person name="Guldener U."/>
            <person name="Langen G."/>
            <person name="Pfiffi S."/>
            <person name="Biedenkopf D."/>
            <person name="Wong P."/>
            <person name="Samans B."/>
            <person name="Grimm C."/>
            <person name="Basiewicz M."/>
            <person name="Murat C."/>
            <person name="Martin F."/>
            <person name="Kogel K.H."/>
        </authorList>
    </citation>
    <scope>NUCLEOTIDE SEQUENCE [LARGE SCALE GENOMIC DNA]</scope>
    <source>
        <strain evidence="15 16">DSM 11827</strain>
    </source>
</reference>
<feature type="compositionally biased region" description="Low complexity" evidence="13">
    <location>
        <begin position="283"/>
        <end position="309"/>
    </location>
</feature>
<evidence type="ECO:0000256" key="10">
    <source>
        <dbReference type="ARBA" id="ARBA00023006"/>
    </source>
</evidence>
<feature type="compositionally biased region" description="Polar residues" evidence="13">
    <location>
        <begin position="71"/>
        <end position="81"/>
    </location>
</feature>
<dbReference type="OMA" id="RVWCTYR"/>
<feature type="compositionally biased region" description="Low complexity" evidence="13">
    <location>
        <begin position="1094"/>
        <end position="1124"/>
    </location>
</feature>
<dbReference type="InterPro" id="IPR038765">
    <property type="entry name" value="Papain-like_cys_pep_sf"/>
</dbReference>
<dbReference type="GO" id="GO:0004197">
    <property type="term" value="F:cysteine-type endopeptidase activity"/>
    <property type="evidence" value="ECO:0007669"/>
    <property type="project" value="TreeGrafter"/>
</dbReference>
<dbReference type="GO" id="GO:0016485">
    <property type="term" value="P:protein processing"/>
    <property type="evidence" value="ECO:0007669"/>
    <property type="project" value="TreeGrafter"/>
</dbReference>
<sequence>MSSPQPIPGPSTTSSTPKLSKFLKPEWRDRPRSSGGGVDPGSETPTRSSKIVGKKGSKLFSRNRSDDSEDTSAANNSSSRSPGAAITDAPVIIEPPSNSKPRARPPRPSSASDNGAVPTSMTASSTSAPGSSSASVRNLGDFPSRLSGWFSHAFSGSSTDLSLPNILSQSSVSPAQLLAGSPKSKNAHPLITAGKDHLGKAMRYLLDSDAQPDKSTEKIWVLGVEHPGYEPPPPPSSTPATLTPSSPTGTLVPAEKRISRKDSIDAKSKSPSSFRNPIPTTHSNSSSQSLSSAVSSSSTLNPSGSSSRSALAWPPSFYSDYTSRVWLTYRNTFPPIRDTALSCLEPVASRSTHNNSSSTDISQPLPSPSKPRWPWSGEKGWTSDAGWGCMLRTGQSLLANALIHLHLSRSWRRPTHPSYSPDYVQYVRILTWFLDNPSPLAPFGIHRMALAGKELGKEVGSWFGPSTAAGAIKRLVGEFEDAGLEVALAVDSVVYQSDVYAASAASRNQNGVEGDSKTVGTSKSRKKGQGPPKWGNRPVLILVGIRLGIDGVNPIYYESVKTLFTFPQTVGIAGGRPSSSYYFVGAQGDSLFYLDPHHTRPAIPLRPPPAFDETSIISTDDGSQTSNNPGKRRGSEFHMHSHTSTPDTSESERRSSKRLSIRRVSVNRMSSSYQAPATSQQATPTSPISIHSTSSLSQASSTSHNQHSAIPLSSSPLARKSISSPPPTSRPPSASPTRVASNAAIPLSPTSASIQMSPSTPNGALGSSPNYSASTLDPMSTYLATAYSISELRTFHCERVRKMPLSALDPSMLLGFLCRNEEEWKDLRERLAEMARTKKAIFSVQDEPPSWPDEDGDIDIESASDQEEIEDESAGVEDDLEDEDELEVKDRHSRDQSKAESDEEESDSEEEEDEEKRAERKAAFRSKSSRHDTIVGKARPEMAAVAAAAASKAANSQEQETVPSNEDDEDLDDDDDWVDPTKPSPPVPPKDVLANSGSTPAGTLGVERKGDQEDDASLTPTPASPSLNVLSGHQKSRSSSRDLPVIPTTLVSVSRESTTSSRPSSSSRRLSQVAISEAPVPFPTRSPDHRKHSSASSRSATSSSIPTSPASSQPTSSSHGHSSSYTYHRAHHSHERDATGYPFPGSTTDDSGTASSDSAPSSDALGGDEKHGHGRGSLVPKRERRTTVGRTAPMSGSSVGTPSPPPTLHYSSSSSAYHHQQSSSGTNGSAKAAKHGGRTSSGGVRAAVWKDEDGDDF</sequence>
<feature type="compositionally biased region" description="Acidic residues" evidence="13">
    <location>
        <begin position="852"/>
        <end position="887"/>
    </location>
</feature>
<dbReference type="PANTHER" id="PTHR22624">
    <property type="entry name" value="CYSTEINE PROTEASE ATG4"/>
    <property type="match status" value="1"/>
</dbReference>
<evidence type="ECO:0000256" key="5">
    <source>
        <dbReference type="ARBA" id="ARBA00022490"/>
    </source>
</evidence>
<feature type="region of interest" description="Disordered" evidence="13">
    <location>
        <begin position="601"/>
        <end position="739"/>
    </location>
</feature>
<feature type="compositionally biased region" description="Polar residues" evidence="13">
    <location>
        <begin position="705"/>
        <end position="716"/>
    </location>
</feature>
<dbReference type="eggNOG" id="KOG2674">
    <property type="taxonomic scope" value="Eukaryota"/>
</dbReference>